<gene>
    <name evidence="1" type="ORF">METZ01_LOCUS511488</name>
</gene>
<reference evidence="1" key="1">
    <citation type="submission" date="2018-05" db="EMBL/GenBank/DDBJ databases">
        <authorList>
            <person name="Lanie J.A."/>
            <person name="Ng W.-L."/>
            <person name="Kazmierczak K.M."/>
            <person name="Andrzejewski T.M."/>
            <person name="Davidsen T.M."/>
            <person name="Wayne K.J."/>
            <person name="Tettelin H."/>
            <person name="Glass J.I."/>
            <person name="Rusch D."/>
            <person name="Podicherti R."/>
            <person name="Tsui H.-C.T."/>
            <person name="Winkler M.E."/>
        </authorList>
    </citation>
    <scope>NUCLEOTIDE SEQUENCE</scope>
</reference>
<dbReference type="EMBL" id="UINC01227657">
    <property type="protein sequence ID" value="SVE58634.1"/>
    <property type="molecule type" value="Genomic_DNA"/>
</dbReference>
<feature type="non-terminal residue" evidence="1">
    <location>
        <position position="1"/>
    </location>
</feature>
<sequence>VAANRAMFIVVTNPRFTIVYVDVDLPQFQEPTPETRLIFKVLTV</sequence>
<feature type="non-terminal residue" evidence="1">
    <location>
        <position position="44"/>
    </location>
</feature>
<organism evidence="1">
    <name type="scientific">marine metagenome</name>
    <dbReference type="NCBI Taxonomy" id="408172"/>
    <lineage>
        <taxon>unclassified sequences</taxon>
        <taxon>metagenomes</taxon>
        <taxon>ecological metagenomes</taxon>
    </lineage>
</organism>
<protein>
    <submittedName>
        <fullName evidence="1">Uncharacterized protein</fullName>
    </submittedName>
</protein>
<name>A0A383EPY3_9ZZZZ</name>
<accession>A0A383EPY3</accession>
<evidence type="ECO:0000313" key="1">
    <source>
        <dbReference type="EMBL" id="SVE58634.1"/>
    </source>
</evidence>
<proteinExistence type="predicted"/>
<dbReference type="AlphaFoldDB" id="A0A383EPY3"/>